<dbReference type="AlphaFoldDB" id="A0A938BQQ7"/>
<dbReference type="Proteomes" id="UP000779900">
    <property type="component" value="Unassembled WGS sequence"/>
</dbReference>
<evidence type="ECO:0000259" key="6">
    <source>
        <dbReference type="Pfam" id="PF14512"/>
    </source>
</evidence>
<proteinExistence type="inferred from homology"/>
<dbReference type="Gene3D" id="3.40.109.10">
    <property type="entry name" value="NADH Oxidase"/>
    <property type="match status" value="1"/>
</dbReference>
<dbReference type="EMBL" id="VGIR01000082">
    <property type="protein sequence ID" value="MBM3332396.1"/>
    <property type="molecule type" value="Genomic_DNA"/>
</dbReference>
<evidence type="ECO:0000256" key="4">
    <source>
        <dbReference type="ARBA" id="ARBA00022643"/>
    </source>
</evidence>
<keyword evidence="5" id="KW-0560">Oxidoreductase</keyword>
<evidence type="ECO:0000313" key="7">
    <source>
        <dbReference type="EMBL" id="MBM3332396.1"/>
    </source>
</evidence>
<dbReference type="SUPFAM" id="SSF55469">
    <property type="entry name" value="FMN-dependent nitroreductase-like"/>
    <property type="match status" value="2"/>
</dbReference>
<dbReference type="InterPro" id="IPR029478">
    <property type="entry name" value="TM1586_NiRdase"/>
</dbReference>
<evidence type="ECO:0000256" key="1">
    <source>
        <dbReference type="ARBA" id="ARBA00001917"/>
    </source>
</evidence>
<evidence type="ECO:0000256" key="3">
    <source>
        <dbReference type="ARBA" id="ARBA00022630"/>
    </source>
</evidence>
<protein>
    <recommendedName>
        <fullName evidence="6">Putative nitroreductase TM1586 domain-containing protein</fullName>
    </recommendedName>
</protein>
<dbReference type="InterPro" id="IPR000415">
    <property type="entry name" value="Nitroreductase-like"/>
</dbReference>
<name>A0A938BQQ7_UNCW3</name>
<evidence type="ECO:0000256" key="2">
    <source>
        <dbReference type="ARBA" id="ARBA00007118"/>
    </source>
</evidence>
<dbReference type="GO" id="GO:0016491">
    <property type="term" value="F:oxidoreductase activity"/>
    <property type="evidence" value="ECO:0007669"/>
    <property type="project" value="UniProtKB-KW"/>
</dbReference>
<evidence type="ECO:0000313" key="8">
    <source>
        <dbReference type="Proteomes" id="UP000779900"/>
    </source>
</evidence>
<comment type="caution">
    <text evidence="7">The sequence shown here is derived from an EMBL/GenBank/DDBJ whole genome shotgun (WGS) entry which is preliminary data.</text>
</comment>
<organism evidence="7 8">
    <name type="scientific">candidate division WOR-3 bacterium</name>
    <dbReference type="NCBI Taxonomy" id="2052148"/>
    <lineage>
        <taxon>Bacteria</taxon>
        <taxon>Bacteria division WOR-3</taxon>
    </lineage>
</organism>
<evidence type="ECO:0000256" key="5">
    <source>
        <dbReference type="ARBA" id="ARBA00023002"/>
    </source>
</evidence>
<feature type="domain" description="Putative nitroreductase TM1586" evidence="6">
    <location>
        <begin position="8"/>
        <end position="247"/>
    </location>
</feature>
<dbReference type="PANTHER" id="PTHR43673:SF2">
    <property type="entry name" value="NITROREDUCTASE"/>
    <property type="match status" value="1"/>
</dbReference>
<comment type="similarity">
    <text evidence="2">Belongs to the nitroreductase family.</text>
</comment>
<dbReference type="Gene3D" id="3.40.109.30">
    <property type="entry name" value="putative nitroreductase (tm1586), domain 2"/>
    <property type="match status" value="1"/>
</dbReference>
<accession>A0A938BQQ7</accession>
<dbReference type="PANTHER" id="PTHR43673">
    <property type="entry name" value="NAD(P)H NITROREDUCTASE YDGI-RELATED"/>
    <property type="match status" value="1"/>
</dbReference>
<comment type="cofactor">
    <cofactor evidence="1">
        <name>FMN</name>
        <dbReference type="ChEBI" id="CHEBI:58210"/>
    </cofactor>
</comment>
<sequence>MKFSKSVSEIVRARRSSRSYQPEPIAEAAARELEAAAGSLDRGLAAEPARFALVRWTDEARREARLGDYGIISRPRNFLVGAIRGSDKAHTSYGYLLEQLVLKATELGLGTCWLGYFDPRFAGEFKPGPDELMPAVCVVGPTTENPGMKDRLVRSAVGATRRRNWSDLFSDGKFGTPLSPEAAGPYAEPLETVRLAPSAGNTQPWRIVREAGSASFHFFLKSINARYDQRRLHDVDVGIAMCHFELSCRQLGLAGAWTDSAPGFDVPAGVRHIFTWQPVR</sequence>
<dbReference type="Pfam" id="PF14512">
    <property type="entry name" value="TM1586_NiRdase"/>
    <property type="match status" value="1"/>
</dbReference>
<gene>
    <name evidence="7" type="ORF">FJY68_11215</name>
</gene>
<keyword evidence="3" id="KW-0285">Flavoprotein</keyword>
<keyword evidence="4" id="KW-0288">FMN</keyword>
<reference evidence="7" key="1">
    <citation type="submission" date="2019-03" db="EMBL/GenBank/DDBJ databases">
        <title>Lake Tanganyika Metagenome-Assembled Genomes (MAGs).</title>
        <authorList>
            <person name="Tran P."/>
        </authorList>
    </citation>
    <scope>NUCLEOTIDE SEQUENCE</scope>
    <source>
        <strain evidence="7">K_DeepCast_150m_m2_040</strain>
    </source>
</reference>